<comment type="caution">
    <text evidence="1">The sequence shown here is derived from an EMBL/GenBank/DDBJ whole genome shotgun (WGS) entry which is preliminary data.</text>
</comment>
<evidence type="ECO:0000313" key="2">
    <source>
        <dbReference type="Proteomes" id="UP000294599"/>
    </source>
</evidence>
<organism evidence="1 2">
    <name type="scientific">Pseudofulvimonas gallinarii</name>
    <dbReference type="NCBI Taxonomy" id="634155"/>
    <lineage>
        <taxon>Bacteria</taxon>
        <taxon>Pseudomonadati</taxon>
        <taxon>Pseudomonadota</taxon>
        <taxon>Gammaproteobacteria</taxon>
        <taxon>Lysobacterales</taxon>
        <taxon>Rhodanobacteraceae</taxon>
        <taxon>Pseudofulvimonas</taxon>
    </lineage>
</organism>
<reference evidence="1 2" key="1">
    <citation type="submission" date="2019-03" db="EMBL/GenBank/DDBJ databases">
        <title>Genomic Encyclopedia of Type Strains, Phase IV (KMG-IV): sequencing the most valuable type-strain genomes for metagenomic binning, comparative biology and taxonomic classification.</title>
        <authorList>
            <person name="Goeker M."/>
        </authorList>
    </citation>
    <scope>NUCLEOTIDE SEQUENCE [LARGE SCALE GENOMIC DNA]</scope>
    <source>
        <strain evidence="1 2">DSM 21944</strain>
    </source>
</reference>
<dbReference type="RefSeq" id="WP_123522051.1">
    <property type="nucleotide sequence ID" value="NZ_JBHLWF010000013.1"/>
</dbReference>
<keyword evidence="2" id="KW-1185">Reference proteome</keyword>
<dbReference type="AlphaFoldDB" id="A0A4S3KUB3"/>
<dbReference type="EMBL" id="SMAF01000002">
    <property type="protein sequence ID" value="TCT00756.1"/>
    <property type="molecule type" value="Genomic_DNA"/>
</dbReference>
<evidence type="ECO:0000313" key="1">
    <source>
        <dbReference type="EMBL" id="TCT00756.1"/>
    </source>
</evidence>
<name>A0A4S3KUB3_9GAMM</name>
<protein>
    <submittedName>
        <fullName evidence="1">Uncharacterized protein</fullName>
    </submittedName>
</protein>
<sequence length="359" mass="39301">MKASLDLQRLTSPHEVACPWQRPKLEDLYDVEQFESPHLEDPHTAGVRMDVLVNDGRVLGVEFVEHKLYAWQPGSGQLAVEDDDLPEGGIVFAPYGQRTSTLASSDGSTLAVTVDHAGRQLPYLKQADGWSLLPGLPEDAWQLHAMNVSPNGEWVVGGQIAAVVGRSWIWGGTEGFAFLPPLQAADSQLLHTGAWLPLHVSADGQVLVGHGYVPGPFTASSIPAYTVRWNRREEPVLLRDGEGKLLDQARAASGDGRIVFGAGRERGNPLHPYWGNPWYWIEGGQHAWLGRDLDGEGMGEWRYCMPKDSSADGSVMVGVCSRNDGSHRERAFMWTSHTGLVSLPVDGDPDIFVDIPTWA</sequence>
<proteinExistence type="predicted"/>
<gene>
    <name evidence="1" type="ORF">EDC25_102121</name>
</gene>
<accession>A0A4S3KUB3</accession>
<dbReference type="Proteomes" id="UP000294599">
    <property type="component" value="Unassembled WGS sequence"/>
</dbReference>